<evidence type="ECO:0000259" key="2">
    <source>
        <dbReference type="PROSITE" id="PS00028"/>
    </source>
</evidence>
<feature type="region of interest" description="Disordered" evidence="1">
    <location>
        <begin position="146"/>
        <end position="165"/>
    </location>
</feature>
<evidence type="ECO:0000313" key="3">
    <source>
        <dbReference type="EMBL" id="CAB3381592.1"/>
    </source>
</evidence>
<dbReference type="OrthoDB" id="4748970at2759"/>
<feature type="compositionally biased region" description="Acidic residues" evidence="1">
    <location>
        <begin position="319"/>
        <end position="335"/>
    </location>
</feature>
<sequence length="363" mass="42385">MTYYYLILPESGTAIAYSHLEPSLFHSGSGGLTEMSFQKELCLICERPTADGAIFAVHVDKEKLQQWFLNVCGHELVEEIKDDDTICYFCAWQAEFLWKFDGMSDDDLVWWPRNLDFDDAARELRKYYFEGIVEQCWVQLEEVNLPEDEDDETEKEEAESESETHSNIFSEKKICLYCEKLYKFSSDLSKHVKKTHKEAIRCPGGLLEMSIQKALCLICERPTADGVIFAVHVDKEKLQQWFLIVCGHELADQVKDDDTICYFCAWQAEFLWKFDGMEDEDLVWWPRNLDFDDAARELRKYYFEGIVEQCCVQLEEVDLPESEEDETEKEEGESESETHSNIFSEKKKCLYCDNVQTVGPVFN</sequence>
<dbReference type="AlphaFoldDB" id="A0A8S1DG61"/>
<keyword evidence="4" id="KW-1185">Reference proteome</keyword>
<gene>
    <name evidence="3" type="ORF">CLODIP_2_CD12193</name>
</gene>
<protein>
    <recommendedName>
        <fullName evidence="2">C2H2-type domain-containing protein</fullName>
    </recommendedName>
</protein>
<accession>A0A8S1DG61</accession>
<dbReference type="InterPro" id="IPR013087">
    <property type="entry name" value="Znf_C2H2_type"/>
</dbReference>
<dbReference type="EMBL" id="CADEPI010000238">
    <property type="protein sequence ID" value="CAB3381592.1"/>
    <property type="molecule type" value="Genomic_DNA"/>
</dbReference>
<organism evidence="3 4">
    <name type="scientific">Cloeon dipterum</name>
    <dbReference type="NCBI Taxonomy" id="197152"/>
    <lineage>
        <taxon>Eukaryota</taxon>
        <taxon>Metazoa</taxon>
        <taxon>Ecdysozoa</taxon>
        <taxon>Arthropoda</taxon>
        <taxon>Hexapoda</taxon>
        <taxon>Insecta</taxon>
        <taxon>Pterygota</taxon>
        <taxon>Palaeoptera</taxon>
        <taxon>Ephemeroptera</taxon>
        <taxon>Pisciforma</taxon>
        <taxon>Baetidae</taxon>
        <taxon>Cloeon</taxon>
    </lineage>
</organism>
<proteinExistence type="predicted"/>
<comment type="caution">
    <text evidence="3">The sequence shown here is derived from an EMBL/GenBank/DDBJ whole genome shotgun (WGS) entry which is preliminary data.</text>
</comment>
<feature type="compositionally biased region" description="Acidic residues" evidence="1">
    <location>
        <begin position="146"/>
        <end position="161"/>
    </location>
</feature>
<name>A0A8S1DG61_9INSE</name>
<reference evidence="3 4" key="1">
    <citation type="submission" date="2020-04" db="EMBL/GenBank/DDBJ databases">
        <authorList>
            <person name="Alioto T."/>
            <person name="Alioto T."/>
            <person name="Gomez Garrido J."/>
        </authorList>
    </citation>
    <scope>NUCLEOTIDE SEQUENCE [LARGE SCALE GENOMIC DNA]</scope>
</reference>
<dbReference type="Proteomes" id="UP000494165">
    <property type="component" value="Unassembled WGS sequence"/>
</dbReference>
<dbReference type="PROSITE" id="PS00028">
    <property type="entry name" value="ZINC_FINGER_C2H2_1"/>
    <property type="match status" value="1"/>
</dbReference>
<evidence type="ECO:0000313" key="4">
    <source>
        <dbReference type="Proteomes" id="UP000494165"/>
    </source>
</evidence>
<feature type="region of interest" description="Disordered" evidence="1">
    <location>
        <begin position="319"/>
        <end position="341"/>
    </location>
</feature>
<feature type="domain" description="C2H2-type" evidence="2">
    <location>
        <begin position="175"/>
        <end position="196"/>
    </location>
</feature>
<evidence type="ECO:0000256" key="1">
    <source>
        <dbReference type="SAM" id="MobiDB-lite"/>
    </source>
</evidence>